<accession>A0A4Y7KI24</accession>
<organism evidence="1 2">
    <name type="scientific">Papaver somniferum</name>
    <name type="common">Opium poppy</name>
    <dbReference type="NCBI Taxonomy" id="3469"/>
    <lineage>
        <taxon>Eukaryota</taxon>
        <taxon>Viridiplantae</taxon>
        <taxon>Streptophyta</taxon>
        <taxon>Embryophyta</taxon>
        <taxon>Tracheophyta</taxon>
        <taxon>Spermatophyta</taxon>
        <taxon>Magnoliopsida</taxon>
        <taxon>Ranunculales</taxon>
        <taxon>Papaveraceae</taxon>
        <taxon>Papaveroideae</taxon>
        <taxon>Papaver</taxon>
    </lineage>
</organism>
<proteinExistence type="predicted"/>
<evidence type="ECO:0000313" key="2">
    <source>
        <dbReference type="Proteomes" id="UP000316621"/>
    </source>
</evidence>
<protein>
    <submittedName>
        <fullName evidence="1">Uncharacterized protein</fullName>
    </submittedName>
</protein>
<gene>
    <name evidence="1" type="ORF">C5167_035268</name>
</gene>
<name>A0A4Y7KI24_PAPSO</name>
<dbReference type="Gramene" id="RZC71718">
    <property type="protein sequence ID" value="RZC71718"/>
    <property type="gene ID" value="C5167_035268"/>
</dbReference>
<evidence type="ECO:0000313" key="1">
    <source>
        <dbReference type="EMBL" id="RZC71718.1"/>
    </source>
</evidence>
<reference evidence="1 2" key="1">
    <citation type="journal article" date="2018" name="Science">
        <title>The opium poppy genome and morphinan production.</title>
        <authorList>
            <person name="Guo L."/>
            <person name="Winzer T."/>
            <person name="Yang X."/>
            <person name="Li Y."/>
            <person name="Ning Z."/>
            <person name="He Z."/>
            <person name="Teodor R."/>
            <person name="Lu Y."/>
            <person name="Bowser T.A."/>
            <person name="Graham I.A."/>
            <person name="Ye K."/>
        </authorList>
    </citation>
    <scope>NUCLEOTIDE SEQUENCE [LARGE SCALE GENOMIC DNA]</scope>
    <source>
        <strain evidence="2">cv. HN1</strain>
        <tissue evidence="1">Leaves</tissue>
    </source>
</reference>
<sequence length="138" mass="15279">MALLSEYGKTHGFQVWNVLHSLFSPTEATATSSIHIMGDNELKGLIKNTHSKNSLVPQFRHKLMKIGLDFKLHSEESMHYAWPSTFSFAHFKSSASETPTNQRQWVPPTSHIKINVDAAFGNTDGVAAAIARDSNGNI</sequence>
<dbReference type="Proteomes" id="UP000316621">
    <property type="component" value="Chromosome 7"/>
</dbReference>
<dbReference type="AlphaFoldDB" id="A0A4Y7KI24"/>
<keyword evidence="2" id="KW-1185">Reference proteome</keyword>
<dbReference type="EMBL" id="CM010721">
    <property type="protein sequence ID" value="RZC71718.1"/>
    <property type="molecule type" value="Genomic_DNA"/>
</dbReference>